<dbReference type="InterPro" id="IPR014942">
    <property type="entry name" value="AbiEii"/>
</dbReference>
<evidence type="ECO:0000313" key="2">
    <source>
        <dbReference type="Proteomes" id="UP000218899"/>
    </source>
</evidence>
<organism evidence="1 2">
    <name type="scientific">Sulfurifustis variabilis</name>
    <dbReference type="NCBI Taxonomy" id="1675686"/>
    <lineage>
        <taxon>Bacteria</taxon>
        <taxon>Pseudomonadati</taxon>
        <taxon>Pseudomonadota</taxon>
        <taxon>Gammaproteobacteria</taxon>
        <taxon>Acidiferrobacterales</taxon>
        <taxon>Acidiferrobacteraceae</taxon>
        <taxon>Sulfurifustis</taxon>
    </lineage>
</organism>
<dbReference type="EMBL" id="AP014936">
    <property type="protein sequence ID" value="BAU49577.1"/>
    <property type="molecule type" value="Genomic_DNA"/>
</dbReference>
<dbReference type="Proteomes" id="UP000218899">
    <property type="component" value="Chromosome"/>
</dbReference>
<protein>
    <recommendedName>
        <fullName evidence="3">Nucleotidyl transferase AbiEii/AbiGii toxin family protein</fullName>
    </recommendedName>
</protein>
<dbReference type="Pfam" id="PF08843">
    <property type="entry name" value="AbiEii"/>
    <property type="match status" value="1"/>
</dbReference>
<sequence>MNLSAEHLTGLATETGFRPETLEKVIRLGELAADVGRHPLLSRVLVLKGGTALNLLFGSPARLSVDLDFNYVGHEDRARMQEERPQVERAIEIIGRGQGYQVQRSRDAHAGRKIFFSYTNAAGTRDRIEVDLNFLFRTPLGEVARRPMWQPPGMARPEIAVVPPEELLAGKLRATLDRGLPRDLFDTVRLPTYAGPLWGTLRLRRLHIAMAVTLPHPLYDYTRNRFDRVTDRHVQEQLVPMLHVEQRPTAAELKDKAWSVAAPLIDVDEVEREYIDRAHAGELRPELLFTDDAPLVERLQRHPALLWKIENVKRYRSG</sequence>
<proteinExistence type="predicted"/>
<name>A0A1B4VFQ4_9GAMM</name>
<evidence type="ECO:0000313" key="1">
    <source>
        <dbReference type="EMBL" id="BAU49577.1"/>
    </source>
</evidence>
<dbReference type="KEGG" id="sva:SVA_3029"/>
<gene>
    <name evidence="1" type="ORF">SVA_3029</name>
</gene>
<dbReference type="Gene3D" id="3.10.450.620">
    <property type="entry name" value="JHP933, nucleotidyltransferase-like core domain"/>
    <property type="match status" value="1"/>
</dbReference>
<accession>A0A1B4VFQ4</accession>
<evidence type="ECO:0008006" key="3">
    <source>
        <dbReference type="Google" id="ProtNLM"/>
    </source>
</evidence>
<dbReference type="RefSeq" id="WP_096461967.1">
    <property type="nucleotide sequence ID" value="NZ_AP014936.1"/>
</dbReference>
<reference evidence="1 2" key="1">
    <citation type="submission" date="2015-08" db="EMBL/GenBank/DDBJ databases">
        <title>Complete genome sequence of Sulfurifustis variabilis.</title>
        <authorList>
            <person name="Miura A."/>
            <person name="Kojima H."/>
            <person name="Fukui M."/>
        </authorList>
    </citation>
    <scope>NUCLEOTIDE SEQUENCE [LARGE SCALE GENOMIC DNA]</scope>
    <source>
        <strain evidence="2">skN76</strain>
    </source>
</reference>
<dbReference type="AlphaFoldDB" id="A0A1B4VFQ4"/>
<keyword evidence="2" id="KW-1185">Reference proteome</keyword>
<dbReference type="OrthoDB" id="1550603at2"/>